<protein>
    <submittedName>
        <fullName evidence="1">Uncharacterized protein</fullName>
    </submittedName>
</protein>
<evidence type="ECO:0000313" key="1">
    <source>
        <dbReference type="EnsemblProtists" id="HpaP808209"/>
    </source>
</evidence>
<sequence>MGPTRAGIPTREAILTREAIPHRLRVYHAPEFQLPFLQKGTREDFLEYIESSFFLGGKVCPSKTANLGNLECTAFHRVHVLAGEADTALDQRGCHEHAKKDAIAHCWGLAKCLKFQVRDEFLNELVQRVAYMFPSRKHFLTCSWRRGSRQHSGLGSPAELLSWKHSFIGTFGCGKSRDHPLCSD</sequence>
<dbReference type="AlphaFoldDB" id="M4BP70"/>
<keyword evidence="2" id="KW-1185">Reference proteome</keyword>
<evidence type="ECO:0000313" key="2">
    <source>
        <dbReference type="Proteomes" id="UP000011713"/>
    </source>
</evidence>
<name>M4BP70_HYAAE</name>
<dbReference type="EMBL" id="JH598491">
    <property type="status" value="NOT_ANNOTATED_CDS"/>
    <property type="molecule type" value="Genomic_DNA"/>
</dbReference>
<dbReference type="HOGENOM" id="CLU_1470889_0_0_1"/>
<dbReference type="Proteomes" id="UP000011713">
    <property type="component" value="Unassembled WGS sequence"/>
</dbReference>
<proteinExistence type="predicted"/>
<reference evidence="1" key="2">
    <citation type="submission" date="2015-06" db="UniProtKB">
        <authorList>
            <consortium name="EnsemblProtists"/>
        </authorList>
    </citation>
    <scope>IDENTIFICATION</scope>
    <source>
        <strain evidence="1">Emoy2</strain>
    </source>
</reference>
<dbReference type="EnsemblProtists" id="HpaT808209">
    <property type="protein sequence ID" value="HpaP808209"/>
    <property type="gene ID" value="HpaG808209"/>
</dbReference>
<dbReference type="InParanoid" id="M4BP70"/>
<dbReference type="VEuPathDB" id="FungiDB:HpaG808209"/>
<accession>M4BP70</accession>
<reference evidence="2" key="1">
    <citation type="journal article" date="2010" name="Science">
        <title>Signatures of adaptation to obligate biotrophy in the Hyaloperonospora arabidopsidis genome.</title>
        <authorList>
            <person name="Baxter L."/>
            <person name="Tripathy S."/>
            <person name="Ishaque N."/>
            <person name="Boot N."/>
            <person name="Cabral A."/>
            <person name="Kemen E."/>
            <person name="Thines M."/>
            <person name="Ah-Fong A."/>
            <person name="Anderson R."/>
            <person name="Badejoko W."/>
            <person name="Bittner-Eddy P."/>
            <person name="Boore J.L."/>
            <person name="Chibucos M.C."/>
            <person name="Coates M."/>
            <person name="Dehal P."/>
            <person name="Delehaunty K."/>
            <person name="Dong S."/>
            <person name="Downton P."/>
            <person name="Dumas B."/>
            <person name="Fabro G."/>
            <person name="Fronick C."/>
            <person name="Fuerstenberg S.I."/>
            <person name="Fulton L."/>
            <person name="Gaulin E."/>
            <person name="Govers F."/>
            <person name="Hughes L."/>
            <person name="Humphray S."/>
            <person name="Jiang R.H."/>
            <person name="Judelson H."/>
            <person name="Kamoun S."/>
            <person name="Kyung K."/>
            <person name="Meijer H."/>
            <person name="Minx P."/>
            <person name="Morris P."/>
            <person name="Nelson J."/>
            <person name="Phuntumart V."/>
            <person name="Qutob D."/>
            <person name="Rehmany A."/>
            <person name="Rougon-Cardoso A."/>
            <person name="Ryden P."/>
            <person name="Torto-Alalibo T."/>
            <person name="Studholme D."/>
            <person name="Wang Y."/>
            <person name="Win J."/>
            <person name="Wood J."/>
            <person name="Clifton S.W."/>
            <person name="Rogers J."/>
            <person name="Van den Ackerveken G."/>
            <person name="Jones J.D."/>
            <person name="McDowell J.M."/>
            <person name="Beynon J."/>
            <person name="Tyler B.M."/>
        </authorList>
    </citation>
    <scope>NUCLEOTIDE SEQUENCE [LARGE SCALE GENOMIC DNA]</scope>
    <source>
        <strain evidence="2">Emoy2</strain>
    </source>
</reference>
<organism evidence="1 2">
    <name type="scientific">Hyaloperonospora arabidopsidis (strain Emoy2)</name>
    <name type="common">Downy mildew agent</name>
    <name type="synonym">Peronospora arabidopsidis</name>
    <dbReference type="NCBI Taxonomy" id="559515"/>
    <lineage>
        <taxon>Eukaryota</taxon>
        <taxon>Sar</taxon>
        <taxon>Stramenopiles</taxon>
        <taxon>Oomycota</taxon>
        <taxon>Peronosporomycetes</taxon>
        <taxon>Peronosporales</taxon>
        <taxon>Peronosporaceae</taxon>
        <taxon>Hyaloperonospora</taxon>
    </lineage>
</organism>